<evidence type="ECO:0000256" key="1">
    <source>
        <dbReference type="SAM" id="MobiDB-lite"/>
    </source>
</evidence>
<protein>
    <recommendedName>
        <fullName evidence="5">Transmembrane protein</fullName>
    </recommendedName>
</protein>
<reference evidence="3" key="1">
    <citation type="journal article" date="2020" name="Stud. Mycol.">
        <title>101 Dothideomycetes genomes: a test case for predicting lifestyles and emergence of pathogens.</title>
        <authorList>
            <person name="Haridas S."/>
            <person name="Albert R."/>
            <person name="Binder M."/>
            <person name="Bloem J."/>
            <person name="Labutti K."/>
            <person name="Salamov A."/>
            <person name="Andreopoulos B."/>
            <person name="Baker S."/>
            <person name="Barry K."/>
            <person name="Bills G."/>
            <person name="Bluhm B."/>
            <person name="Cannon C."/>
            <person name="Castanera R."/>
            <person name="Culley D."/>
            <person name="Daum C."/>
            <person name="Ezra D."/>
            <person name="Gonzalez J."/>
            <person name="Henrissat B."/>
            <person name="Kuo A."/>
            <person name="Liang C."/>
            <person name="Lipzen A."/>
            <person name="Lutzoni F."/>
            <person name="Magnuson J."/>
            <person name="Mondo S."/>
            <person name="Nolan M."/>
            <person name="Ohm R."/>
            <person name="Pangilinan J."/>
            <person name="Park H.-J."/>
            <person name="Ramirez L."/>
            <person name="Alfaro M."/>
            <person name="Sun H."/>
            <person name="Tritt A."/>
            <person name="Yoshinaga Y."/>
            <person name="Zwiers L.-H."/>
            <person name="Turgeon B."/>
            <person name="Goodwin S."/>
            <person name="Spatafora J."/>
            <person name="Crous P."/>
            <person name="Grigoriev I."/>
        </authorList>
    </citation>
    <scope>NUCLEOTIDE SEQUENCE</scope>
    <source>
        <strain evidence="3">CBS 269.34</strain>
    </source>
</reference>
<dbReference type="AlphaFoldDB" id="A0A6A6QCC8"/>
<dbReference type="Proteomes" id="UP000799750">
    <property type="component" value="Unassembled WGS sequence"/>
</dbReference>
<sequence length="186" mass="20233">MPPPRRLEAGASRRPTSTLPSLSGALHTVAASYFAIPAALVLVTVFLGCIRWAVLQHLQRKRRKARITPTPPPEKHPAPPPTASPPPSQPTVTFNPIYPWTSPPQPLPGPYDPRLYPAPTLRRHSYPDPSPTSPLHAETTTLSYTRRVSTNSIPPRHAVLHGTITTASTGATRGWRRNHWVVGGAG</sequence>
<organism evidence="3 4">
    <name type="scientific">Lophium mytilinum</name>
    <dbReference type="NCBI Taxonomy" id="390894"/>
    <lineage>
        <taxon>Eukaryota</taxon>
        <taxon>Fungi</taxon>
        <taxon>Dikarya</taxon>
        <taxon>Ascomycota</taxon>
        <taxon>Pezizomycotina</taxon>
        <taxon>Dothideomycetes</taxon>
        <taxon>Pleosporomycetidae</taxon>
        <taxon>Mytilinidiales</taxon>
        <taxon>Mytilinidiaceae</taxon>
        <taxon>Lophium</taxon>
    </lineage>
</organism>
<feature type="transmembrane region" description="Helical" evidence="2">
    <location>
        <begin position="30"/>
        <end position="54"/>
    </location>
</feature>
<proteinExistence type="predicted"/>
<evidence type="ECO:0000256" key="2">
    <source>
        <dbReference type="SAM" id="Phobius"/>
    </source>
</evidence>
<evidence type="ECO:0000313" key="4">
    <source>
        <dbReference type="Proteomes" id="UP000799750"/>
    </source>
</evidence>
<keyword evidence="2" id="KW-0812">Transmembrane</keyword>
<name>A0A6A6QCC8_9PEZI</name>
<accession>A0A6A6QCC8</accession>
<evidence type="ECO:0000313" key="3">
    <source>
        <dbReference type="EMBL" id="KAF2489666.1"/>
    </source>
</evidence>
<keyword evidence="2" id="KW-1133">Transmembrane helix</keyword>
<dbReference type="OrthoDB" id="3942886at2759"/>
<keyword evidence="2" id="KW-0472">Membrane</keyword>
<feature type="compositionally biased region" description="Pro residues" evidence="1">
    <location>
        <begin position="101"/>
        <end position="111"/>
    </location>
</feature>
<dbReference type="EMBL" id="MU004198">
    <property type="protein sequence ID" value="KAF2489666.1"/>
    <property type="molecule type" value="Genomic_DNA"/>
</dbReference>
<evidence type="ECO:0008006" key="5">
    <source>
        <dbReference type="Google" id="ProtNLM"/>
    </source>
</evidence>
<keyword evidence="4" id="KW-1185">Reference proteome</keyword>
<feature type="compositionally biased region" description="Pro residues" evidence="1">
    <location>
        <begin position="78"/>
        <end position="89"/>
    </location>
</feature>
<gene>
    <name evidence="3" type="ORF">BU16DRAFT_162294</name>
</gene>
<feature type="region of interest" description="Disordered" evidence="1">
    <location>
        <begin position="61"/>
        <end position="139"/>
    </location>
</feature>